<reference evidence="12" key="1">
    <citation type="submission" date="2017-09" db="EMBL/GenBank/DDBJ databases">
        <title>Depth-based differentiation of microbial function through sediment-hosted aquifers and enrichment of novel symbionts in the deep terrestrial subsurface.</title>
        <authorList>
            <person name="Probst A.J."/>
            <person name="Ladd B."/>
            <person name="Jarett J.K."/>
            <person name="Geller-Mcgrath D.E."/>
            <person name="Sieber C.M.K."/>
            <person name="Emerson J.B."/>
            <person name="Anantharaman K."/>
            <person name="Thomas B.C."/>
            <person name="Malmstrom R."/>
            <person name="Stieglmeier M."/>
            <person name="Klingl A."/>
            <person name="Woyke T."/>
            <person name="Ryan C.M."/>
            <person name="Banfield J.F."/>
        </authorList>
    </citation>
    <scope>NUCLEOTIDE SEQUENCE [LARGE SCALE GENOMIC DNA]</scope>
</reference>
<dbReference type="InterPro" id="IPR002314">
    <property type="entry name" value="aa-tRNA-synt_IIb"/>
</dbReference>
<protein>
    <recommendedName>
        <fullName evidence="1 7">Serine--tRNA ligase</fullName>
        <ecNumber evidence="1 7">6.1.1.11</ecNumber>
    </recommendedName>
</protein>
<dbReference type="InterPro" id="IPR015866">
    <property type="entry name" value="Ser-tRNA-synth_1_N"/>
</dbReference>
<dbReference type="InterPro" id="IPR010978">
    <property type="entry name" value="tRNA-bd_arm"/>
</dbReference>
<comment type="caution">
    <text evidence="11">The sequence shown here is derived from an EMBL/GenBank/DDBJ whole genome shotgun (WGS) entry which is preliminary data.</text>
</comment>
<keyword evidence="4 9" id="KW-0067">ATP-binding</keyword>
<dbReference type="GO" id="GO:0005737">
    <property type="term" value="C:cytoplasm"/>
    <property type="evidence" value="ECO:0007669"/>
    <property type="project" value="UniProtKB-UniRule"/>
</dbReference>
<dbReference type="SUPFAM" id="SSF46589">
    <property type="entry name" value="tRNA-binding arm"/>
    <property type="match status" value="1"/>
</dbReference>
<dbReference type="Pfam" id="PF02403">
    <property type="entry name" value="Seryl_tRNA_N"/>
    <property type="match status" value="1"/>
</dbReference>
<dbReference type="GO" id="GO:0006434">
    <property type="term" value="P:seryl-tRNA aminoacylation"/>
    <property type="evidence" value="ECO:0007669"/>
    <property type="project" value="UniProtKB-UniRule"/>
</dbReference>
<feature type="binding site" evidence="9">
    <location>
        <begin position="265"/>
        <end position="268"/>
    </location>
    <ligand>
        <name>ATP</name>
        <dbReference type="ChEBI" id="CHEBI:30616"/>
    </ligand>
</feature>
<dbReference type="GO" id="GO:0004828">
    <property type="term" value="F:serine-tRNA ligase activity"/>
    <property type="evidence" value="ECO:0007669"/>
    <property type="project" value="UniProtKB-UniRule"/>
</dbReference>
<dbReference type="NCBIfam" id="TIGR00414">
    <property type="entry name" value="serS"/>
    <property type="match status" value="1"/>
</dbReference>
<gene>
    <name evidence="11" type="ORF">COW38_03790</name>
</gene>
<sequence length="355" mass="40148">MLDIQYIRDNKEAVKNATIDKGFDGAVVDKIIEVDIERRKLIGRVEEIRAKKNKLGRDQIEEGRALKIELKAIEENLNIVTTTFNDLMLCVPNPSAPDVKVGKEEDNEVIKQVGKPREFSFPVRDHLDLGLLTGTIDIPNGTKVAQSGFYYIKGDGALLEFALMQYVMMKLAEKGFIPVITPNVASEKSVIGCGFQARSDKERQIYHIEGEDLDLIATAEITLVGQHADTTFSPSDLPLKYVGYSYCYRYEKGSYGKDVRGILRVHEFRKVEMVVFCLPENSDALHEELRGIEEEIWQELEIPYQLIKMATGDLGNAASRKYDIEAWMPSQGRYREVTSTSNTTDFQARRLGIKV</sequence>
<dbReference type="InterPro" id="IPR042103">
    <property type="entry name" value="SerRS_1_N_sf"/>
</dbReference>
<proteinExistence type="predicted"/>
<dbReference type="InterPro" id="IPR045864">
    <property type="entry name" value="aa-tRNA-synth_II/BPL/LPL"/>
</dbReference>
<evidence type="ECO:0000256" key="3">
    <source>
        <dbReference type="ARBA" id="ARBA00022741"/>
    </source>
</evidence>
<dbReference type="PRINTS" id="PR00981">
    <property type="entry name" value="TRNASYNTHSER"/>
</dbReference>
<dbReference type="EC" id="6.1.1.11" evidence="1 7"/>
<feature type="domain" description="Aminoacyl-transfer RNA synthetases class-II family profile" evidence="10">
    <location>
        <begin position="125"/>
        <end position="355"/>
    </location>
</feature>
<name>A0A2M7FLU3_9BACT</name>
<dbReference type="Pfam" id="PF00587">
    <property type="entry name" value="tRNA-synt_2b"/>
    <property type="match status" value="1"/>
</dbReference>
<keyword evidence="3" id="KW-0547">Nucleotide-binding</keyword>
<evidence type="ECO:0000256" key="9">
    <source>
        <dbReference type="PIRSR" id="PIRSR001529-2"/>
    </source>
</evidence>
<keyword evidence="5" id="KW-0648">Protein biosynthesis</keyword>
<evidence type="ECO:0000256" key="7">
    <source>
        <dbReference type="NCBIfam" id="TIGR00414"/>
    </source>
</evidence>
<evidence type="ECO:0000313" key="12">
    <source>
        <dbReference type="Proteomes" id="UP000230556"/>
    </source>
</evidence>
<dbReference type="InterPro" id="IPR006195">
    <property type="entry name" value="aa-tRNA-synth_II"/>
</dbReference>
<evidence type="ECO:0000256" key="8">
    <source>
        <dbReference type="PIRSR" id="PIRSR001529-1"/>
    </source>
</evidence>
<feature type="binding site" evidence="8">
    <location>
        <position position="249"/>
    </location>
    <ligand>
        <name>L-serine</name>
        <dbReference type="ChEBI" id="CHEBI:33384"/>
    </ligand>
</feature>
<evidence type="ECO:0000313" key="11">
    <source>
        <dbReference type="EMBL" id="PIW06975.1"/>
    </source>
</evidence>
<dbReference type="InterPro" id="IPR002317">
    <property type="entry name" value="Ser-tRNA-ligase_type_1"/>
</dbReference>
<dbReference type="Gene3D" id="3.30.930.10">
    <property type="entry name" value="Bira Bifunctional Protein, Domain 2"/>
    <property type="match status" value="1"/>
</dbReference>
<accession>A0A2M7FLU3</accession>
<dbReference type="SUPFAM" id="SSF55681">
    <property type="entry name" value="Class II aaRS and biotin synthetases"/>
    <property type="match status" value="1"/>
</dbReference>
<feature type="binding site" evidence="9">
    <location>
        <begin position="336"/>
        <end position="339"/>
    </location>
    <ligand>
        <name>ATP</name>
        <dbReference type="ChEBI" id="CHEBI:30616"/>
    </ligand>
</feature>
<feature type="binding site" evidence="8">
    <location>
        <position position="272"/>
    </location>
    <ligand>
        <name>L-serine</name>
        <dbReference type="ChEBI" id="CHEBI:33384"/>
    </ligand>
</feature>
<feature type="non-terminal residue" evidence="11">
    <location>
        <position position="355"/>
    </location>
</feature>
<dbReference type="Proteomes" id="UP000230556">
    <property type="component" value="Unassembled WGS sequence"/>
</dbReference>
<dbReference type="AlphaFoldDB" id="A0A2M7FLU3"/>
<organism evidence="11 12">
    <name type="scientific">Candidatus Collierbacteria bacterium CG17_big_fil_post_rev_8_21_14_2_50_45_7</name>
    <dbReference type="NCBI Taxonomy" id="1974536"/>
    <lineage>
        <taxon>Bacteria</taxon>
        <taxon>Candidatus Collieribacteriota</taxon>
    </lineage>
</organism>
<evidence type="ECO:0000259" key="10">
    <source>
        <dbReference type="PROSITE" id="PS50862"/>
    </source>
</evidence>
<evidence type="ECO:0000256" key="5">
    <source>
        <dbReference type="ARBA" id="ARBA00022917"/>
    </source>
</evidence>
<evidence type="ECO:0000256" key="2">
    <source>
        <dbReference type="ARBA" id="ARBA00022598"/>
    </source>
</evidence>
<dbReference type="GO" id="GO:0005524">
    <property type="term" value="F:ATP binding"/>
    <property type="evidence" value="ECO:0007669"/>
    <property type="project" value="UniProtKB-KW"/>
</dbReference>
<evidence type="ECO:0000256" key="1">
    <source>
        <dbReference type="ARBA" id="ARBA00012840"/>
    </source>
</evidence>
<keyword evidence="2 11" id="KW-0436">Ligase</keyword>
<dbReference type="Gene3D" id="1.10.287.40">
    <property type="entry name" value="Serine-tRNA synthetase, tRNA binding domain"/>
    <property type="match status" value="1"/>
</dbReference>
<keyword evidence="6" id="KW-0030">Aminoacyl-tRNA synthetase</keyword>
<dbReference type="PROSITE" id="PS50862">
    <property type="entry name" value="AA_TRNA_LIGASE_II"/>
    <property type="match status" value="1"/>
</dbReference>
<dbReference type="EMBL" id="PFFO01000165">
    <property type="protein sequence ID" value="PIW06975.1"/>
    <property type="molecule type" value="Genomic_DNA"/>
</dbReference>
<feature type="binding site" evidence="8">
    <location>
        <position position="218"/>
    </location>
    <ligand>
        <name>L-serine</name>
        <dbReference type="ChEBI" id="CHEBI:33384"/>
    </ligand>
</feature>
<evidence type="ECO:0000256" key="4">
    <source>
        <dbReference type="ARBA" id="ARBA00022840"/>
    </source>
</evidence>
<evidence type="ECO:0000256" key="6">
    <source>
        <dbReference type="ARBA" id="ARBA00023146"/>
    </source>
</evidence>
<dbReference type="PIRSF" id="PIRSF001529">
    <property type="entry name" value="Ser-tRNA-synth_IIa"/>
    <property type="match status" value="1"/>
</dbReference>
<dbReference type="PANTHER" id="PTHR11778">
    <property type="entry name" value="SERYL-TRNA SYNTHETASE"/>
    <property type="match status" value="1"/>
</dbReference>
<feature type="binding site" evidence="9">
    <location>
        <begin position="249"/>
        <end position="251"/>
    </location>
    <ligand>
        <name>ATP</name>
        <dbReference type="ChEBI" id="CHEBI:30616"/>
    </ligand>
</feature>